<feature type="coiled-coil region" evidence="1">
    <location>
        <begin position="272"/>
        <end position="299"/>
    </location>
</feature>
<feature type="region of interest" description="Disordered" evidence="2">
    <location>
        <begin position="59"/>
        <end position="123"/>
    </location>
</feature>
<feature type="region of interest" description="Disordered" evidence="2">
    <location>
        <begin position="213"/>
        <end position="238"/>
    </location>
</feature>
<evidence type="ECO:0000256" key="2">
    <source>
        <dbReference type="SAM" id="MobiDB-lite"/>
    </source>
</evidence>
<sequence length="306" mass="33706">MFPSTLPFILVQEPNDLDSSCRKFVDPFTKEEYSKHMKLQQGKTQNRVLVALGWSVPNRAHPDLKKKKKKKKKISKKDNSSNEDDEEGSSDGSADDSEQSASSDHELKRKHASSKSPIAASSKHVRIAVDSDYELDDDAICFDLLAVGENAEVALVDLEDTTTADFTLRDLNTTAAPLEVLASDAEEIQKEVHVDVETDSMEKTSVGRVEAAFAGEKSSRPTSSSAGDQAQTESVVAAPSPELVKEVLGDCKPCSIATRCCQKALLEICARRKKSLDQIAKLENDRSVLSRELDKMKTRKRLPQKL</sequence>
<name>A0A0E0K392_ORYPU</name>
<dbReference type="AlphaFoldDB" id="A0A0E0K392"/>
<keyword evidence="4" id="KW-1185">Reference proteome</keyword>
<dbReference type="Gramene" id="OPUNC02G24510.1">
    <property type="protein sequence ID" value="OPUNC02G24510.1"/>
    <property type="gene ID" value="OPUNC02G24510"/>
</dbReference>
<reference evidence="3" key="2">
    <citation type="submission" date="2018-05" db="EMBL/GenBank/DDBJ databases">
        <title>OpunRS2 (Oryza punctata Reference Sequence Version 2).</title>
        <authorList>
            <person name="Zhang J."/>
            <person name="Kudrna D."/>
            <person name="Lee S."/>
            <person name="Talag J."/>
            <person name="Welchert J."/>
            <person name="Wing R.A."/>
        </authorList>
    </citation>
    <scope>NUCLEOTIDE SEQUENCE [LARGE SCALE GENOMIC DNA]</scope>
</reference>
<dbReference type="HOGENOM" id="CLU_910252_0_0_1"/>
<evidence type="ECO:0000313" key="3">
    <source>
        <dbReference type="EnsemblPlants" id="OPUNC02G24510.1"/>
    </source>
</evidence>
<feature type="compositionally biased region" description="Acidic residues" evidence="2">
    <location>
        <begin position="81"/>
        <end position="98"/>
    </location>
</feature>
<organism evidence="3">
    <name type="scientific">Oryza punctata</name>
    <name type="common">Red rice</name>
    <dbReference type="NCBI Taxonomy" id="4537"/>
    <lineage>
        <taxon>Eukaryota</taxon>
        <taxon>Viridiplantae</taxon>
        <taxon>Streptophyta</taxon>
        <taxon>Embryophyta</taxon>
        <taxon>Tracheophyta</taxon>
        <taxon>Spermatophyta</taxon>
        <taxon>Magnoliopsida</taxon>
        <taxon>Liliopsida</taxon>
        <taxon>Poales</taxon>
        <taxon>Poaceae</taxon>
        <taxon>BOP clade</taxon>
        <taxon>Oryzoideae</taxon>
        <taxon>Oryzeae</taxon>
        <taxon>Oryzinae</taxon>
        <taxon>Oryza</taxon>
    </lineage>
</organism>
<protein>
    <submittedName>
        <fullName evidence="3">Uncharacterized protein</fullName>
    </submittedName>
</protein>
<keyword evidence="1" id="KW-0175">Coiled coil</keyword>
<evidence type="ECO:0000313" key="4">
    <source>
        <dbReference type="Proteomes" id="UP000026962"/>
    </source>
</evidence>
<dbReference type="EnsemblPlants" id="OPUNC02G24510.1">
    <property type="protein sequence ID" value="OPUNC02G24510.1"/>
    <property type="gene ID" value="OPUNC02G24510"/>
</dbReference>
<evidence type="ECO:0000256" key="1">
    <source>
        <dbReference type="SAM" id="Coils"/>
    </source>
</evidence>
<feature type="compositionally biased region" description="Polar residues" evidence="2">
    <location>
        <begin position="220"/>
        <end position="234"/>
    </location>
</feature>
<reference evidence="3" key="1">
    <citation type="submission" date="2015-04" db="UniProtKB">
        <authorList>
            <consortium name="EnsemblPlants"/>
        </authorList>
    </citation>
    <scope>IDENTIFICATION</scope>
</reference>
<feature type="compositionally biased region" description="Basic residues" evidence="2">
    <location>
        <begin position="64"/>
        <end position="75"/>
    </location>
</feature>
<proteinExistence type="predicted"/>
<accession>A0A0E0K392</accession>
<dbReference type="Proteomes" id="UP000026962">
    <property type="component" value="Chromosome 2"/>
</dbReference>